<keyword evidence="2" id="KW-1185">Reference proteome</keyword>
<sequence length="92" mass="9766">MTAIYTTLALVIGVAVLAPRPVGGRKNLTAVFGGTEHEAVRSGTRWAVDILAAEGISPSKQPLVAIRELRRANRGLSLAGAKVLHDQMKLTH</sequence>
<dbReference type="RefSeq" id="WP_047269957.1">
    <property type="nucleotide sequence ID" value="NZ_JBHMAS010000048.1"/>
</dbReference>
<protein>
    <submittedName>
        <fullName evidence="1">Uncharacterized protein</fullName>
    </submittedName>
</protein>
<comment type="caution">
    <text evidence="1">The sequence shown here is derived from an EMBL/GenBank/DDBJ whole genome shotgun (WGS) entry which is preliminary data.</text>
</comment>
<evidence type="ECO:0000313" key="1">
    <source>
        <dbReference type="EMBL" id="MFB9781437.1"/>
    </source>
</evidence>
<evidence type="ECO:0000313" key="2">
    <source>
        <dbReference type="Proteomes" id="UP001589587"/>
    </source>
</evidence>
<gene>
    <name evidence="1" type="ORF">ACFFQ6_17245</name>
</gene>
<dbReference type="EMBL" id="JBHMAS010000048">
    <property type="protein sequence ID" value="MFB9781437.1"/>
    <property type="molecule type" value="Genomic_DNA"/>
</dbReference>
<proteinExistence type="predicted"/>
<reference evidence="1 2" key="1">
    <citation type="submission" date="2024-09" db="EMBL/GenBank/DDBJ databases">
        <authorList>
            <person name="Sun Q."/>
            <person name="Mori K."/>
        </authorList>
    </citation>
    <scope>NUCLEOTIDE SEQUENCE [LARGE SCALE GENOMIC DNA]</scope>
    <source>
        <strain evidence="1 2">JCM 11411</strain>
    </source>
</reference>
<accession>A0ABV5XG49</accession>
<organism evidence="1 2">
    <name type="scientific">Rhodococcus baikonurensis</name>
    <dbReference type="NCBI Taxonomy" id="172041"/>
    <lineage>
        <taxon>Bacteria</taxon>
        <taxon>Bacillati</taxon>
        <taxon>Actinomycetota</taxon>
        <taxon>Actinomycetes</taxon>
        <taxon>Mycobacteriales</taxon>
        <taxon>Nocardiaceae</taxon>
        <taxon>Rhodococcus</taxon>
        <taxon>Rhodococcus erythropolis group</taxon>
    </lineage>
</organism>
<name>A0ABV5XG49_9NOCA</name>
<dbReference type="Proteomes" id="UP001589587">
    <property type="component" value="Unassembled WGS sequence"/>
</dbReference>